<feature type="compositionally biased region" description="Low complexity" evidence="1">
    <location>
        <begin position="227"/>
        <end position="241"/>
    </location>
</feature>
<dbReference type="Gramene" id="PVH65577">
    <property type="protein sequence ID" value="PVH65577"/>
    <property type="gene ID" value="PAHAL_1G027600"/>
</dbReference>
<dbReference type="Pfam" id="PF07816">
    <property type="entry name" value="DUF1645"/>
    <property type="match status" value="1"/>
</dbReference>
<sequence length="290" mass="30070">MSAMAAAAPRPRLDSVLSFGDAMPGAGADRPAADDELATLASSDAGSEYDYDDDDAAGFEFAFAPPLAAPGSSAGDVLDLASADDLFAHGRILPAYPVFDRHLLESDGEAAPAPAAPQASSTAPTSPDTYCAWAPRSAPGSPTRDPAPPFPKSASTGEARRFWRLRGLVSGGGGRSHSDGKEKFVFLQPTTPSKTAGNKTTVDGDSRRPAAKPSAPLQKQSKKKSSKAAGAAATEMDMATAHKLFYGKPGGGALAGDRRQQQQQSYLPYRPGIVGFFTAAHALGRSHHPY</sequence>
<feature type="compositionally biased region" description="Low complexity" evidence="1">
    <location>
        <begin position="110"/>
        <end position="127"/>
    </location>
</feature>
<feature type="region of interest" description="Disordered" evidence="1">
    <location>
        <begin position="170"/>
        <end position="265"/>
    </location>
</feature>
<dbReference type="Proteomes" id="UP000243499">
    <property type="component" value="Chromosome 1"/>
</dbReference>
<dbReference type="EMBL" id="CM008046">
    <property type="protein sequence ID" value="PVH65577.1"/>
    <property type="molecule type" value="Genomic_DNA"/>
</dbReference>
<reference evidence="2" key="1">
    <citation type="submission" date="2018-04" db="EMBL/GenBank/DDBJ databases">
        <title>WGS assembly of Panicum hallii.</title>
        <authorList>
            <person name="Lovell J."/>
            <person name="Jenkins J."/>
            <person name="Lowry D."/>
            <person name="Mamidi S."/>
            <person name="Sreedasyam A."/>
            <person name="Weng X."/>
            <person name="Barry K."/>
            <person name="Bonette J."/>
            <person name="Campitelli B."/>
            <person name="Daum C."/>
            <person name="Gordon S."/>
            <person name="Gould B."/>
            <person name="Lipzen A."/>
            <person name="Macqueen A."/>
            <person name="Palacio-Mejia J."/>
            <person name="Plott C."/>
            <person name="Shakirov E."/>
            <person name="Shu S."/>
            <person name="Yoshinaga Y."/>
            <person name="Zane M."/>
            <person name="Rokhsar D."/>
            <person name="Grimwood J."/>
            <person name="Schmutz J."/>
            <person name="Juenger T."/>
        </authorList>
    </citation>
    <scope>NUCLEOTIDE SEQUENCE [LARGE SCALE GENOMIC DNA]</scope>
    <source>
        <strain evidence="2">FIL2</strain>
    </source>
</reference>
<dbReference type="AlphaFoldDB" id="A0A2T8KTS1"/>
<evidence type="ECO:0000313" key="2">
    <source>
        <dbReference type="EMBL" id="PVH65577.1"/>
    </source>
</evidence>
<dbReference type="PANTHER" id="PTHR33095:SF111">
    <property type="entry name" value="OS02G0134200 PROTEIN"/>
    <property type="match status" value="1"/>
</dbReference>
<accession>A0A2T8KTS1</accession>
<feature type="region of interest" description="Disordered" evidence="1">
    <location>
        <begin position="109"/>
        <end position="158"/>
    </location>
</feature>
<dbReference type="InterPro" id="IPR012442">
    <property type="entry name" value="DUF1645_plant"/>
</dbReference>
<gene>
    <name evidence="2" type="ORF">PAHAL_1G027600</name>
</gene>
<protein>
    <submittedName>
        <fullName evidence="2">Uncharacterized protein</fullName>
    </submittedName>
</protein>
<evidence type="ECO:0000256" key="1">
    <source>
        <dbReference type="SAM" id="MobiDB-lite"/>
    </source>
</evidence>
<proteinExistence type="predicted"/>
<feature type="compositionally biased region" description="Polar residues" evidence="1">
    <location>
        <begin position="188"/>
        <end position="201"/>
    </location>
</feature>
<name>A0A2T8KTS1_9POAL</name>
<dbReference type="PANTHER" id="PTHR33095">
    <property type="entry name" value="OS07G0619500 PROTEIN"/>
    <property type="match status" value="1"/>
</dbReference>
<organism evidence="2">
    <name type="scientific">Panicum hallii</name>
    <dbReference type="NCBI Taxonomy" id="206008"/>
    <lineage>
        <taxon>Eukaryota</taxon>
        <taxon>Viridiplantae</taxon>
        <taxon>Streptophyta</taxon>
        <taxon>Embryophyta</taxon>
        <taxon>Tracheophyta</taxon>
        <taxon>Spermatophyta</taxon>
        <taxon>Magnoliopsida</taxon>
        <taxon>Liliopsida</taxon>
        <taxon>Poales</taxon>
        <taxon>Poaceae</taxon>
        <taxon>PACMAD clade</taxon>
        <taxon>Panicoideae</taxon>
        <taxon>Panicodae</taxon>
        <taxon>Paniceae</taxon>
        <taxon>Panicinae</taxon>
        <taxon>Panicum</taxon>
        <taxon>Panicum sect. Panicum</taxon>
    </lineage>
</organism>